<feature type="compositionally biased region" description="Basic residues" evidence="1">
    <location>
        <begin position="340"/>
        <end position="351"/>
    </location>
</feature>
<organism evidence="3 4">
    <name type="scientific">Scytalidium lignicola</name>
    <name type="common">Hyphomycete</name>
    <dbReference type="NCBI Taxonomy" id="5539"/>
    <lineage>
        <taxon>Eukaryota</taxon>
        <taxon>Fungi</taxon>
        <taxon>Dikarya</taxon>
        <taxon>Ascomycota</taxon>
        <taxon>Pezizomycotina</taxon>
        <taxon>Leotiomycetes</taxon>
        <taxon>Leotiomycetes incertae sedis</taxon>
        <taxon>Scytalidium</taxon>
    </lineage>
</organism>
<feature type="region of interest" description="Disordered" evidence="1">
    <location>
        <begin position="112"/>
        <end position="249"/>
    </location>
</feature>
<feature type="region of interest" description="Disordered" evidence="1">
    <location>
        <begin position="288"/>
        <end position="359"/>
    </location>
</feature>
<evidence type="ECO:0000313" key="4">
    <source>
        <dbReference type="Proteomes" id="UP000258309"/>
    </source>
</evidence>
<feature type="compositionally biased region" description="Polar residues" evidence="1">
    <location>
        <begin position="224"/>
        <end position="235"/>
    </location>
</feature>
<dbReference type="EMBL" id="NCSJ02000018">
    <property type="protein sequence ID" value="RFU34591.1"/>
    <property type="molecule type" value="Genomic_DNA"/>
</dbReference>
<feature type="compositionally biased region" description="Low complexity" evidence="1">
    <location>
        <begin position="164"/>
        <end position="173"/>
    </location>
</feature>
<feature type="compositionally biased region" description="Polar residues" evidence="1">
    <location>
        <begin position="814"/>
        <end position="829"/>
    </location>
</feature>
<name>A0A3E2HNH0_SCYLI</name>
<protein>
    <recommendedName>
        <fullName evidence="2">F-box domain-containing protein</fullName>
    </recommendedName>
</protein>
<feature type="compositionally biased region" description="Pro residues" evidence="1">
    <location>
        <begin position="900"/>
        <end position="912"/>
    </location>
</feature>
<feature type="compositionally biased region" description="Low complexity" evidence="1">
    <location>
        <begin position="123"/>
        <end position="141"/>
    </location>
</feature>
<feature type="non-terminal residue" evidence="3">
    <location>
        <position position="1"/>
    </location>
</feature>
<evidence type="ECO:0000259" key="2">
    <source>
        <dbReference type="SMART" id="SM00256"/>
    </source>
</evidence>
<feature type="compositionally biased region" description="Polar residues" evidence="1">
    <location>
        <begin position="181"/>
        <end position="200"/>
    </location>
</feature>
<feature type="region of interest" description="Disordered" evidence="1">
    <location>
        <begin position="811"/>
        <end position="916"/>
    </location>
</feature>
<feature type="compositionally biased region" description="Low complexity" evidence="1">
    <location>
        <begin position="864"/>
        <end position="877"/>
    </location>
</feature>
<dbReference type="InterPro" id="IPR001810">
    <property type="entry name" value="F-box_dom"/>
</dbReference>
<feature type="compositionally biased region" description="Polar residues" evidence="1">
    <location>
        <begin position="29"/>
        <end position="38"/>
    </location>
</feature>
<feature type="region of interest" description="Disordered" evidence="1">
    <location>
        <begin position="952"/>
        <end position="978"/>
    </location>
</feature>
<accession>A0A3E2HNH0</accession>
<dbReference type="SMART" id="SM00256">
    <property type="entry name" value="FBOX"/>
    <property type="match status" value="1"/>
</dbReference>
<evidence type="ECO:0000256" key="1">
    <source>
        <dbReference type="SAM" id="MobiDB-lite"/>
    </source>
</evidence>
<gene>
    <name evidence="3" type="ORF">B7463_g1712</name>
</gene>
<sequence>MAPNSSTTHQDQGHSDKSEILCDKASDHANPSSQSNSFVNVARTGSDLFAAKYQSISDSLNLPAVVNAARSLCQHPWAQQLSRIVKSDKPDELQKARSRDSFKFGATMINALRSPSSGMGRQSLFGSTSSSSDGDNTLLSDKPTPPASSHFTSNLDERAEEAASYLSNSSSSSTMDPPLSRTASDNMPQLSLPHSQPSTAPSSGPRPLPKLLPLIRSPPDMNHSFVSTTSQQITTLPPPPVEPSISAPVLNTSYDGEVALVKRKGVPSEGGGLVKKQKLDDSASFGSTSTLAEASSNSSVVDNSKPGGVGDVRKRKKAASGDQNGTRKRRADKDGQSPSPRKRNRPSKKPKKGESAKEKLSQDIWMRILEYTPPQFLSKMRLVNKEFKEIVDKFDSIYINCRKENYGYDMPSPPEGLTERQYSNLLAGKGCMEPDCEDKNSSKTHWSWLKRWCLRCWKKKIIREDRIIKYHSGNLSRQTVMDLLECIPVGMHDSFEKPHDYIEDPDARTRVISRMYHCYVREDFLRIKAEYEALDPGPYKEDTTLSSEEQAAAQAAHQKLVDTLDSRRTEFITTRQDKAAEHMEKVMKIEEHVRAKRESVKDPNAANRQARRELFTRRAREDLPHIDETFVQKTEAFKAATRIFRDPGSERGWKALRPKIEAEWEKAHGKDADKSMNEHEVNGLATSKHETTGPNSNGGSGATDPGSSMQSGAGNNANLPTTNRNPYRGSSVANSLAALPYNQVFFRGTIPRRSLPRGVRTVVRYASHLMPNPDIPSILNDPNLPPGVGIAVMSNPTAPPPPGMQTFSLPPITAGSSFSQTSGQFNPSYHQGAHNYGNQFAPAHSSAPPQSSLGLHQQPPGMPQSSSSSFQSSSTTSRFPPGPPQFPSVRPQFPMAAPANYPPIPRPPPFDPPHAHSIEEYQSLYNQFRAEHTSHTSHTTASSTWDMMTSAARPRGQQHANGFMGGNGGASSSGRQQS</sequence>
<comment type="caution">
    <text evidence="3">The sequence shown here is derived from an EMBL/GenBank/DDBJ whole genome shotgun (WGS) entry which is preliminary data.</text>
</comment>
<feature type="domain" description="F-box" evidence="2">
    <location>
        <begin position="360"/>
        <end position="401"/>
    </location>
</feature>
<feature type="non-terminal residue" evidence="3">
    <location>
        <position position="978"/>
    </location>
</feature>
<feature type="region of interest" description="Disordered" evidence="1">
    <location>
        <begin position="1"/>
        <end position="38"/>
    </location>
</feature>
<proteinExistence type="predicted"/>
<feature type="compositionally biased region" description="Basic and acidic residues" evidence="1">
    <location>
        <begin position="11"/>
        <end position="27"/>
    </location>
</feature>
<feature type="compositionally biased region" description="Polar residues" evidence="1">
    <location>
        <begin position="1"/>
        <end position="10"/>
    </location>
</feature>
<feature type="compositionally biased region" description="Polar residues" evidence="1">
    <location>
        <begin position="705"/>
        <end position="725"/>
    </location>
</feature>
<reference evidence="3 4" key="1">
    <citation type="submission" date="2018-05" db="EMBL/GenBank/DDBJ databases">
        <title>Draft genome sequence of Scytalidium lignicola DSM 105466, a ubiquitous saprotrophic fungus.</title>
        <authorList>
            <person name="Buettner E."/>
            <person name="Gebauer A.M."/>
            <person name="Hofrichter M."/>
            <person name="Liers C."/>
            <person name="Kellner H."/>
        </authorList>
    </citation>
    <scope>NUCLEOTIDE SEQUENCE [LARGE SCALE GENOMIC DNA]</scope>
    <source>
        <strain evidence="3 4">DSM 105466</strain>
    </source>
</reference>
<dbReference type="Pfam" id="PF00646">
    <property type="entry name" value="F-box"/>
    <property type="match status" value="1"/>
</dbReference>
<dbReference type="CDD" id="cd09917">
    <property type="entry name" value="F-box_SF"/>
    <property type="match status" value="1"/>
</dbReference>
<feature type="region of interest" description="Disordered" evidence="1">
    <location>
        <begin position="685"/>
        <end position="728"/>
    </location>
</feature>
<dbReference type="AlphaFoldDB" id="A0A3E2HNH0"/>
<feature type="compositionally biased region" description="Low complexity" evidence="1">
    <location>
        <begin position="841"/>
        <end position="852"/>
    </location>
</feature>
<evidence type="ECO:0000313" key="3">
    <source>
        <dbReference type="EMBL" id="RFU34591.1"/>
    </source>
</evidence>
<dbReference type="STRING" id="5539.A0A3E2HNH0"/>
<keyword evidence="4" id="KW-1185">Reference proteome</keyword>
<dbReference type="OrthoDB" id="2322499at2759"/>
<dbReference type="Proteomes" id="UP000258309">
    <property type="component" value="Unassembled WGS sequence"/>
</dbReference>
<feature type="compositionally biased region" description="Polar residues" evidence="1">
    <location>
        <begin position="288"/>
        <end position="302"/>
    </location>
</feature>